<protein>
    <recommendedName>
        <fullName evidence="3">histidine kinase</fullName>
        <ecNumber evidence="3">2.7.13.3</ecNumber>
    </recommendedName>
</protein>
<dbReference type="Pfam" id="PF02518">
    <property type="entry name" value="HATPase_c"/>
    <property type="match status" value="1"/>
</dbReference>
<keyword evidence="6" id="KW-0808">Transferase</keyword>
<dbReference type="SMART" id="SM00304">
    <property type="entry name" value="HAMP"/>
    <property type="match status" value="1"/>
</dbReference>
<feature type="transmembrane region" description="Helical" evidence="14">
    <location>
        <begin position="7"/>
        <end position="29"/>
    </location>
</feature>
<dbReference type="GO" id="GO:0000155">
    <property type="term" value="F:phosphorelay sensor kinase activity"/>
    <property type="evidence" value="ECO:0007669"/>
    <property type="project" value="InterPro"/>
</dbReference>
<dbReference type="SMART" id="SM00388">
    <property type="entry name" value="HisKA"/>
    <property type="match status" value="1"/>
</dbReference>
<evidence type="ECO:0000259" key="15">
    <source>
        <dbReference type="PROSITE" id="PS50109"/>
    </source>
</evidence>
<evidence type="ECO:0000313" key="17">
    <source>
        <dbReference type="EMBL" id="AEE95557.1"/>
    </source>
</evidence>
<dbReference type="Gene3D" id="3.30.565.10">
    <property type="entry name" value="Histidine kinase-like ATPase, C-terminal domain"/>
    <property type="match status" value="1"/>
</dbReference>
<keyword evidence="7 14" id="KW-0812">Transmembrane</keyword>
<evidence type="ECO:0000256" key="6">
    <source>
        <dbReference type="ARBA" id="ARBA00022679"/>
    </source>
</evidence>
<comment type="subcellular location">
    <subcellularLocation>
        <location evidence="2">Cell membrane</location>
        <topology evidence="2">Multi-pass membrane protein</topology>
    </subcellularLocation>
</comment>
<dbReference type="InterPro" id="IPR004358">
    <property type="entry name" value="Sig_transdc_His_kin-like_C"/>
</dbReference>
<evidence type="ECO:0000256" key="5">
    <source>
        <dbReference type="ARBA" id="ARBA00022553"/>
    </source>
</evidence>
<dbReference type="PANTHER" id="PTHR45528">
    <property type="entry name" value="SENSOR HISTIDINE KINASE CPXA"/>
    <property type="match status" value="1"/>
</dbReference>
<keyword evidence="10" id="KW-0067">ATP-binding</keyword>
<dbReference type="CDD" id="cd00082">
    <property type="entry name" value="HisKA"/>
    <property type="match status" value="1"/>
</dbReference>
<keyword evidence="4" id="KW-1003">Cell membrane</keyword>
<dbReference type="EC" id="2.7.13.3" evidence="3"/>
<organism evidence="17 18">
    <name type="scientific">Mahella australiensis (strain DSM 15567 / CIP 107919 / 50-1 BON)</name>
    <dbReference type="NCBI Taxonomy" id="697281"/>
    <lineage>
        <taxon>Bacteria</taxon>
        <taxon>Bacillati</taxon>
        <taxon>Bacillota</taxon>
        <taxon>Clostridia</taxon>
        <taxon>Thermoanaerobacterales</taxon>
        <taxon>Thermoanaerobacterales Family IV. Incertae Sedis</taxon>
        <taxon>Mahella</taxon>
    </lineage>
</organism>
<dbReference type="CDD" id="cd00075">
    <property type="entry name" value="HATPase"/>
    <property type="match status" value="1"/>
</dbReference>
<keyword evidence="13 14" id="KW-0472">Membrane</keyword>
<dbReference type="STRING" id="697281.Mahau_0341"/>
<keyword evidence="18" id="KW-1185">Reference proteome</keyword>
<evidence type="ECO:0000256" key="9">
    <source>
        <dbReference type="ARBA" id="ARBA00022777"/>
    </source>
</evidence>
<dbReference type="CDD" id="cd06225">
    <property type="entry name" value="HAMP"/>
    <property type="match status" value="1"/>
</dbReference>
<accession>F3ZXQ0</accession>
<dbReference type="PROSITE" id="PS50885">
    <property type="entry name" value="HAMP"/>
    <property type="match status" value="1"/>
</dbReference>
<evidence type="ECO:0000256" key="3">
    <source>
        <dbReference type="ARBA" id="ARBA00012438"/>
    </source>
</evidence>
<keyword evidence="9 17" id="KW-0418">Kinase</keyword>
<dbReference type="PANTHER" id="PTHR45528:SF1">
    <property type="entry name" value="SENSOR HISTIDINE KINASE CPXA"/>
    <property type="match status" value="1"/>
</dbReference>
<comment type="catalytic activity">
    <reaction evidence="1">
        <text>ATP + protein L-histidine = ADP + protein N-phospho-L-histidine.</text>
        <dbReference type="EC" id="2.7.13.3"/>
    </reaction>
</comment>
<dbReference type="Gene3D" id="1.10.287.130">
    <property type="match status" value="1"/>
</dbReference>
<dbReference type="InterPro" id="IPR003660">
    <property type="entry name" value="HAMP_dom"/>
</dbReference>
<keyword evidence="12" id="KW-0902">Two-component regulatory system</keyword>
<dbReference type="AlphaFoldDB" id="F3ZXQ0"/>
<dbReference type="Pfam" id="PF00512">
    <property type="entry name" value="HisKA"/>
    <property type="match status" value="1"/>
</dbReference>
<dbReference type="GO" id="GO:0005886">
    <property type="term" value="C:plasma membrane"/>
    <property type="evidence" value="ECO:0007669"/>
    <property type="project" value="UniProtKB-SubCell"/>
</dbReference>
<evidence type="ECO:0000256" key="2">
    <source>
        <dbReference type="ARBA" id="ARBA00004651"/>
    </source>
</evidence>
<gene>
    <name evidence="17" type="ordered locus">Mahau_0341</name>
</gene>
<dbReference type="SUPFAM" id="SSF47384">
    <property type="entry name" value="Homodimeric domain of signal transducing histidine kinase"/>
    <property type="match status" value="1"/>
</dbReference>
<feature type="domain" description="Histidine kinase" evidence="15">
    <location>
        <begin position="255"/>
        <end position="468"/>
    </location>
</feature>
<evidence type="ECO:0000256" key="8">
    <source>
        <dbReference type="ARBA" id="ARBA00022741"/>
    </source>
</evidence>
<name>F3ZXQ0_MAHA5</name>
<dbReference type="PROSITE" id="PS50109">
    <property type="entry name" value="HIS_KIN"/>
    <property type="match status" value="1"/>
</dbReference>
<reference evidence="18" key="1">
    <citation type="submission" date="2010-11" db="EMBL/GenBank/DDBJ databases">
        <title>The complete genome of Mahella australiensis DSM 15567.</title>
        <authorList>
            <consortium name="US DOE Joint Genome Institute (JGI-PGF)"/>
            <person name="Lucas S."/>
            <person name="Copeland A."/>
            <person name="Lapidus A."/>
            <person name="Bruce D."/>
            <person name="Goodwin L."/>
            <person name="Pitluck S."/>
            <person name="Kyrpides N."/>
            <person name="Mavromatis K."/>
            <person name="Pagani I."/>
            <person name="Ivanova N."/>
            <person name="Teshima H."/>
            <person name="Brettin T."/>
            <person name="Detter J.C."/>
            <person name="Han C."/>
            <person name="Tapia R."/>
            <person name="Land M."/>
            <person name="Hauser L."/>
            <person name="Markowitz V."/>
            <person name="Cheng J.-F."/>
            <person name="Hugenholtz P."/>
            <person name="Woyke T."/>
            <person name="Wu D."/>
            <person name="Spring S."/>
            <person name="Pukall R."/>
            <person name="Steenblock K."/>
            <person name="Schneider S."/>
            <person name="Klenk H.-P."/>
            <person name="Eisen J.A."/>
        </authorList>
    </citation>
    <scope>NUCLEOTIDE SEQUENCE [LARGE SCALE GENOMIC DNA]</scope>
    <source>
        <strain evidence="18">DSM 15567 / CIP 107919 / 50-1 BON</strain>
    </source>
</reference>
<dbReference type="FunFam" id="1.10.287.130:FF:000001">
    <property type="entry name" value="Two-component sensor histidine kinase"/>
    <property type="match status" value="1"/>
</dbReference>
<evidence type="ECO:0000256" key="13">
    <source>
        <dbReference type="ARBA" id="ARBA00023136"/>
    </source>
</evidence>
<dbReference type="Pfam" id="PF00672">
    <property type="entry name" value="HAMP"/>
    <property type="match status" value="1"/>
</dbReference>
<evidence type="ECO:0000256" key="12">
    <source>
        <dbReference type="ARBA" id="ARBA00023012"/>
    </source>
</evidence>
<dbReference type="InterPro" id="IPR005467">
    <property type="entry name" value="His_kinase_dom"/>
</dbReference>
<dbReference type="Proteomes" id="UP000008457">
    <property type="component" value="Chromosome"/>
</dbReference>
<proteinExistence type="predicted"/>
<sequence>MIRFKTLYMRLWSAISLLIILVFAVFMVFQWQLMQGFYFDQQAQQMAANAQQLASMIESAQNSDEVEQQVSMISRFLNAGITILSRDDLVQGQSGSMVGMMNGRGHNPAMLSRRDYSQLLSGNTVVYKSNMPMRYTENIVAATPILIEQQIAGAVVMHVPAETLLSVVSVINMRTLWLAVILMLIAMLFALWLSNYISRPLTAMRNATLDIAAGHFSKKVNIKGEDELGQLASAINYMSSELAKLDQMRRDLIANVSHELRTPLSLIRGYSEALKDGVVKDTEQQKQYVDIILDETARLQKLVSDLLDLSQLESGSLSINPHPFSISRCIHEICRRFEAAAAKNQIELTASADDNIIVHADEGRIEQVLYNLIQNAINHTPTHGRIIVSAEKHDGKAFIQVSDTGRGISPDDLPHIFDKFYKGEHNRKGTGLGLTIARGILTAHGSDITVKSQPNQSTTFAFYLPLYREVA</sequence>
<evidence type="ECO:0000256" key="11">
    <source>
        <dbReference type="ARBA" id="ARBA00022989"/>
    </source>
</evidence>
<dbReference type="PRINTS" id="PR00344">
    <property type="entry name" value="BCTRLSENSOR"/>
</dbReference>
<dbReference type="FunFam" id="3.30.565.10:FF:000006">
    <property type="entry name" value="Sensor histidine kinase WalK"/>
    <property type="match status" value="1"/>
</dbReference>
<dbReference type="InterPro" id="IPR003594">
    <property type="entry name" value="HATPase_dom"/>
</dbReference>
<feature type="transmembrane region" description="Helical" evidence="14">
    <location>
        <begin position="176"/>
        <end position="197"/>
    </location>
</feature>
<dbReference type="SUPFAM" id="SSF55874">
    <property type="entry name" value="ATPase domain of HSP90 chaperone/DNA topoisomerase II/histidine kinase"/>
    <property type="match status" value="1"/>
</dbReference>
<dbReference type="eggNOG" id="COG3850">
    <property type="taxonomic scope" value="Bacteria"/>
</dbReference>
<evidence type="ECO:0000259" key="16">
    <source>
        <dbReference type="PROSITE" id="PS50885"/>
    </source>
</evidence>
<feature type="domain" description="HAMP" evidence="16">
    <location>
        <begin position="195"/>
        <end position="247"/>
    </location>
</feature>
<reference evidence="17 18" key="2">
    <citation type="journal article" date="2011" name="Stand. Genomic Sci.">
        <title>Complete genome sequence of Mahella australiensis type strain (50-1 BON).</title>
        <authorList>
            <person name="Sikorski J."/>
            <person name="Teshima H."/>
            <person name="Nolan M."/>
            <person name="Lucas S."/>
            <person name="Hammon N."/>
            <person name="Deshpande S."/>
            <person name="Cheng J.F."/>
            <person name="Pitluck S."/>
            <person name="Liolios K."/>
            <person name="Pagani I."/>
            <person name="Ivanova N."/>
            <person name="Huntemann M."/>
            <person name="Mavromatis K."/>
            <person name="Ovchinikova G."/>
            <person name="Pati A."/>
            <person name="Tapia R."/>
            <person name="Han C."/>
            <person name="Goodwin L."/>
            <person name="Chen A."/>
            <person name="Palaniappan K."/>
            <person name="Land M."/>
            <person name="Hauser L."/>
            <person name="Ngatchou-Djao O.D."/>
            <person name="Rohde M."/>
            <person name="Pukall R."/>
            <person name="Spring S."/>
            <person name="Abt B."/>
            <person name="Goker M."/>
            <person name="Detter J.C."/>
            <person name="Woyke T."/>
            <person name="Bristow J."/>
            <person name="Markowitz V."/>
            <person name="Hugenholtz P."/>
            <person name="Eisen J.A."/>
            <person name="Kyrpides N.C."/>
            <person name="Klenk H.P."/>
            <person name="Lapidus A."/>
        </authorList>
    </citation>
    <scope>NUCLEOTIDE SEQUENCE [LARGE SCALE GENOMIC DNA]</scope>
    <source>
        <strain evidence="18">DSM 15567 / CIP 107919 / 50-1 BON</strain>
    </source>
</reference>
<keyword evidence="11 14" id="KW-1133">Transmembrane helix</keyword>
<dbReference type="InterPro" id="IPR050398">
    <property type="entry name" value="HssS/ArlS-like"/>
</dbReference>
<dbReference type="InterPro" id="IPR036097">
    <property type="entry name" value="HisK_dim/P_sf"/>
</dbReference>
<dbReference type="RefSeq" id="WP_013779990.1">
    <property type="nucleotide sequence ID" value="NC_015520.1"/>
</dbReference>
<dbReference type="KEGG" id="mas:Mahau_0341"/>
<evidence type="ECO:0000256" key="10">
    <source>
        <dbReference type="ARBA" id="ARBA00022840"/>
    </source>
</evidence>
<dbReference type="SMART" id="SM00387">
    <property type="entry name" value="HATPase_c"/>
    <property type="match status" value="1"/>
</dbReference>
<evidence type="ECO:0000256" key="7">
    <source>
        <dbReference type="ARBA" id="ARBA00022692"/>
    </source>
</evidence>
<evidence type="ECO:0000313" key="18">
    <source>
        <dbReference type="Proteomes" id="UP000008457"/>
    </source>
</evidence>
<dbReference type="SUPFAM" id="SSF158472">
    <property type="entry name" value="HAMP domain-like"/>
    <property type="match status" value="1"/>
</dbReference>
<evidence type="ECO:0000256" key="14">
    <source>
        <dbReference type="SAM" id="Phobius"/>
    </source>
</evidence>
<dbReference type="InterPro" id="IPR036890">
    <property type="entry name" value="HATPase_C_sf"/>
</dbReference>
<keyword evidence="5" id="KW-0597">Phosphoprotein</keyword>
<dbReference type="Gene3D" id="6.10.340.10">
    <property type="match status" value="1"/>
</dbReference>
<dbReference type="EMBL" id="CP002360">
    <property type="protein sequence ID" value="AEE95557.1"/>
    <property type="molecule type" value="Genomic_DNA"/>
</dbReference>
<evidence type="ECO:0000256" key="4">
    <source>
        <dbReference type="ARBA" id="ARBA00022475"/>
    </source>
</evidence>
<keyword evidence="8" id="KW-0547">Nucleotide-binding</keyword>
<dbReference type="eggNOG" id="COG2205">
    <property type="taxonomic scope" value="Bacteria"/>
</dbReference>
<dbReference type="InterPro" id="IPR003661">
    <property type="entry name" value="HisK_dim/P_dom"/>
</dbReference>
<dbReference type="GO" id="GO:0005524">
    <property type="term" value="F:ATP binding"/>
    <property type="evidence" value="ECO:0007669"/>
    <property type="project" value="UniProtKB-KW"/>
</dbReference>
<dbReference type="OrthoDB" id="9796330at2"/>
<evidence type="ECO:0000256" key="1">
    <source>
        <dbReference type="ARBA" id="ARBA00000085"/>
    </source>
</evidence>
<dbReference type="HOGENOM" id="CLU_000445_89_6_9"/>